<feature type="region of interest" description="Disordered" evidence="1">
    <location>
        <begin position="90"/>
        <end position="116"/>
    </location>
</feature>
<feature type="compositionally biased region" description="Low complexity" evidence="1">
    <location>
        <begin position="476"/>
        <end position="490"/>
    </location>
</feature>
<feature type="region of interest" description="Disordered" evidence="1">
    <location>
        <begin position="470"/>
        <end position="528"/>
    </location>
</feature>
<protein>
    <recommendedName>
        <fullName evidence="2">KATNIP domain-containing protein</fullName>
    </recommendedName>
</protein>
<dbReference type="EMBL" id="VLTO01000001">
    <property type="protein sequence ID" value="KAA0178297.1"/>
    <property type="molecule type" value="Genomic_DNA"/>
</dbReference>
<organism evidence="3 4">
    <name type="scientific">Cafeteria roenbergensis</name>
    <name type="common">Marine flagellate</name>
    <dbReference type="NCBI Taxonomy" id="33653"/>
    <lineage>
        <taxon>Eukaryota</taxon>
        <taxon>Sar</taxon>
        <taxon>Stramenopiles</taxon>
        <taxon>Bigyra</taxon>
        <taxon>Opalozoa</taxon>
        <taxon>Bicosoecida</taxon>
        <taxon>Cafeteriaceae</taxon>
        <taxon>Cafeteria</taxon>
    </lineage>
</organism>
<dbReference type="OrthoDB" id="304622at2759"/>
<feature type="compositionally biased region" description="Low complexity" evidence="1">
    <location>
        <begin position="544"/>
        <end position="555"/>
    </location>
</feature>
<feature type="domain" description="KATNIP" evidence="2">
    <location>
        <begin position="650"/>
        <end position="1040"/>
    </location>
</feature>
<feature type="region of interest" description="Disordered" evidence="1">
    <location>
        <begin position="163"/>
        <end position="205"/>
    </location>
</feature>
<evidence type="ECO:0000259" key="2">
    <source>
        <dbReference type="Pfam" id="PF14652"/>
    </source>
</evidence>
<evidence type="ECO:0000256" key="1">
    <source>
        <dbReference type="SAM" id="MobiDB-lite"/>
    </source>
</evidence>
<name>A0A5A8ENP5_CAFRO</name>
<feature type="compositionally biased region" description="Low complexity" evidence="1">
    <location>
        <begin position="90"/>
        <end position="112"/>
    </location>
</feature>
<sequence>MPRADILPVAGGKAGGAKTAASTSPVQAPRLDPASVPAPGQAASPSATATSPVGNARSDSDRPSRREAALERSLDSLSFFAAHHRGRVEAAAAEAAAAEAAAASETSQSAADGTGGALAAGSARAEAGASPAALLSTSAVSESSAVIDDAAALLRETDGALPALSEASDDDGEGDEGVGAGGLGASMRRRDVASTPRASNASRAAAGGASLANVSMVDVPVLPVGSSLTLTVRSTWGDPHYVGLSGIDLFDDKGRRVLAAGLTQDGTPSQPVTRKQTGDRVEVSLGAPPAGPDSPAVIVAAAATPGDVNVLDGYGTDPRTVDKLVDGHGFTRDDLHSWLAPWTPGASATIELVLSKPVSLSMVRVWNYNKSRVHSFRGARSVRMAVDGFTVFDGEVRKAPGDLTDAAQCAECVLFTTDPAVLGTLFGDTSGAKGRGTAAEGAGQDPEHEWTAEAMREDAVRMLALRRPDTADDTADAGAAGKPGRAASAGRLRRRRRGPQPEERFEDALKAEAASPASGAAAGAGGGDTDLQALLREAAGLQSGSAAGAGAGDASPEFRPRTGAVRPAPPRRDLSSAPSGLTDLDSSAGGAHVGRRGAEAGGNGGSSGVRRSVLPLGAQGRWSPWDVAPCAEGCIMEAKGLPRARVLEVELVDTHGDPYYAGLSALRVLAANDSSGVVEDFPLSASMLSASPKDINVDGHSGDPRTLDKLVDGVDVTCDDTHMWLVPYTEGERHWLRVDLGRTVSLAGIVLYNYNKSADDASRGVRTISLALDGRPVFARAAGHPATNDSSDPGAPVWSRGLPVRAAPGHVRLPFSQAIGLSLPVPADKTPSGAAAVVVDATHGAAARSLPEAAAETALRIHRGMGFLKWPVRLVSEPSLWPRAQTVLLVIEASIADLYYVGLDDVALYDAGGRRLRVTPRQVSAVPDSINDLGATTGASAPRKQDGRVPASLAFDPTVQPKDPAIGPVGTAGRGRRPWLAPLSHSLHAGTHNSLQFALDAPVTLGAIRVRNYSKTHARGAAALDVWLDGRLAYSGPLKSAKEEGQRGQLLPLSPLWPAMEEEKKAGALALAPGPGTAAARAADGSDHVLLWDEKRRRGGPQAAPMYTAAIGVAPDLAARPGTAVAWTQW</sequence>
<feature type="region of interest" description="Disordered" evidence="1">
    <location>
        <begin position="929"/>
        <end position="948"/>
    </location>
</feature>
<feature type="compositionally biased region" description="Acidic residues" evidence="1">
    <location>
        <begin position="167"/>
        <end position="176"/>
    </location>
</feature>
<feature type="domain" description="KATNIP" evidence="2">
    <location>
        <begin position="217"/>
        <end position="257"/>
    </location>
</feature>
<dbReference type="Proteomes" id="UP000322899">
    <property type="component" value="Unassembled WGS sequence"/>
</dbReference>
<dbReference type="AlphaFoldDB" id="A0A5A8ENP5"/>
<proteinExistence type="predicted"/>
<evidence type="ECO:0000313" key="3">
    <source>
        <dbReference type="EMBL" id="KAA0178297.1"/>
    </source>
</evidence>
<feature type="region of interest" description="Disordered" evidence="1">
    <location>
        <begin position="544"/>
        <end position="612"/>
    </location>
</feature>
<dbReference type="InterPro" id="IPR027859">
    <property type="entry name" value="KATNIP_dom"/>
</dbReference>
<dbReference type="PANTHER" id="PTHR21534:SF0">
    <property type="entry name" value="KATANIN-INTERACTING PROTEIN"/>
    <property type="match status" value="1"/>
</dbReference>
<feature type="domain" description="KATNIP" evidence="2">
    <location>
        <begin position="302"/>
        <end position="404"/>
    </location>
</feature>
<dbReference type="InterPro" id="IPR026704">
    <property type="entry name" value="KATNIP"/>
</dbReference>
<dbReference type="Pfam" id="PF14652">
    <property type="entry name" value="DUF4457"/>
    <property type="match status" value="3"/>
</dbReference>
<feature type="compositionally biased region" description="Basic and acidic residues" evidence="1">
    <location>
        <begin position="58"/>
        <end position="70"/>
    </location>
</feature>
<gene>
    <name evidence="3" type="ORF">FNF27_00149</name>
</gene>
<feature type="compositionally biased region" description="Low complexity" evidence="1">
    <location>
        <begin position="511"/>
        <end position="521"/>
    </location>
</feature>
<feature type="compositionally biased region" description="Low complexity" evidence="1">
    <location>
        <begin position="33"/>
        <end position="54"/>
    </location>
</feature>
<reference evidence="3 4" key="1">
    <citation type="submission" date="2019-07" db="EMBL/GenBank/DDBJ databases">
        <title>Genomes of Cafeteria roenbergensis.</title>
        <authorList>
            <person name="Fischer M.G."/>
            <person name="Hackl T."/>
            <person name="Roman M."/>
        </authorList>
    </citation>
    <scope>NUCLEOTIDE SEQUENCE [LARGE SCALE GENOMIC DNA]</scope>
    <source>
        <strain evidence="3 4">E4-10P</strain>
    </source>
</reference>
<feature type="compositionally biased region" description="Low complexity" evidence="1">
    <location>
        <begin position="193"/>
        <end position="205"/>
    </location>
</feature>
<comment type="caution">
    <text evidence="3">The sequence shown here is derived from an EMBL/GenBank/DDBJ whole genome shotgun (WGS) entry which is preliminary data.</text>
</comment>
<evidence type="ECO:0000313" key="4">
    <source>
        <dbReference type="Proteomes" id="UP000322899"/>
    </source>
</evidence>
<dbReference type="PANTHER" id="PTHR21534">
    <property type="entry name" value="KATANIN-INTERACTING PROTEIN"/>
    <property type="match status" value="1"/>
</dbReference>
<feature type="compositionally biased region" description="Basic and acidic residues" evidence="1">
    <location>
        <begin position="499"/>
        <end position="510"/>
    </location>
</feature>
<feature type="region of interest" description="Disordered" evidence="1">
    <location>
        <begin position="1"/>
        <end position="70"/>
    </location>
</feature>
<accession>A0A5A8ENP5</accession>